<name>A0A9Q7E532_HISSO</name>
<keyword evidence="5" id="KW-0255">Endonuclease</keyword>
<organism evidence="5 6">
    <name type="scientific">Histophilus somni</name>
    <name type="common">Haemophilus somnus</name>
    <dbReference type="NCBI Taxonomy" id="731"/>
    <lineage>
        <taxon>Bacteria</taxon>
        <taxon>Pseudomonadati</taxon>
        <taxon>Pseudomonadota</taxon>
        <taxon>Gammaproteobacteria</taxon>
        <taxon>Pasteurellales</taxon>
        <taxon>Pasteurellaceae</taxon>
        <taxon>Histophilus</taxon>
    </lineage>
</organism>
<dbReference type="Gene3D" id="3.90.220.20">
    <property type="entry name" value="DNA methylase specificity domains"/>
    <property type="match status" value="2"/>
</dbReference>
<accession>A0A9Q7E532</accession>
<evidence type="ECO:0000313" key="6">
    <source>
        <dbReference type="Proteomes" id="UP000595373"/>
    </source>
</evidence>
<evidence type="ECO:0000256" key="2">
    <source>
        <dbReference type="ARBA" id="ARBA00022747"/>
    </source>
</evidence>
<dbReference type="GO" id="GO:0003677">
    <property type="term" value="F:DNA binding"/>
    <property type="evidence" value="ECO:0007669"/>
    <property type="project" value="UniProtKB-KW"/>
</dbReference>
<dbReference type="GO" id="GO:0004519">
    <property type="term" value="F:endonuclease activity"/>
    <property type="evidence" value="ECO:0007669"/>
    <property type="project" value="UniProtKB-KW"/>
</dbReference>
<keyword evidence="2" id="KW-0680">Restriction system</keyword>
<dbReference type="EMBL" id="CP066558">
    <property type="protein sequence ID" value="QQF82205.1"/>
    <property type="molecule type" value="Genomic_DNA"/>
</dbReference>
<gene>
    <name evidence="5" type="ORF">JFL49_09200</name>
</gene>
<evidence type="ECO:0000256" key="1">
    <source>
        <dbReference type="ARBA" id="ARBA00010923"/>
    </source>
</evidence>
<evidence type="ECO:0000256" key="3">
    <source>
        <dbReference type="ARBA" id="ARBA00023125"/>
    </source>
</evidence>
<evidence type="ECO:0000313" key="5">
    <source>
        <dbReference type="EMBL" id="QQF82205.1"/>
    </source>
</evidence>
<keyword evidence="6" id="KW-1185">Reference proteome</keyword>
<dbReference type="InterPro" id="IPR000055">
    <property type="entry name" value="Restrct_endonuc_typeI_TRD"/>
</dbReference>
<dbReference type="AlphaFoldDB" id="A0A9Q7E532"/>
<dbReference type="Proteomes" id="UP000595373">
    <property type="component" value="Chromosome"/>
</dbReference>
<dbReference type="REBASE" id="493799">
    <property type="entry name" value="S.Hso70ORF9195P"/>
</dbReference>
<dbReference type="SUPFAM" id="SSF116734">
    <property type="entry name" value="DNA methylase specificity domain"/>
    <property type="match status" value="2"/>
</dbReference>
<dbReference type="RefSeq" id="WP_198351455.1">
    <property type="nucleotide sequence ID" value="NZ_CP018802.1"/>
</dbReference>
<proteinExistence type="inferred from homology"/>
<dbReference type="Pfam" id="PF01420">
    <property type="entry name" value="Methylase_S"/>
    <property type="match status" value="2"/>
</dbReference>
<protein>
    <submittedName>
        <fullName evidence="5">Restriction endonuclease subunit S</fullName>
    </submittedName>
</protein>
<keyword evidence="3" id="KW-0238">DNA-binding</keyword>
<keyword evidence="5" id="KW-0378">Hydrolase</keyword>
<dbReference type="InterPro" id="IPR044946">
    <property type="entry name" value="Restrct_endonuc_typeI_TRD_sf"/>
</dbReference>
<dbReference type="GO" id="GO:0009307">
    <property type="term" value="P:DNA restriction-modification system"/>
    <property type="evidence" value="ECO:0007669"/>
    <property type="project" value="UniProtKB-KW"/>
</dbReference>
<feature type="domain" description="Type I restriction modification DNA specificity" evidence="4">
    <location>
        <begin position="12"/>
        <end position="154"/>
    </location>
</feature>
<sequence>MFDVDKLWVYGKNKNWKNRFENKKNNSLPVISGITVNNGINYYTDDLYDEEDKFLDSLTISTRGEYSGTVTYHKGEFLLANNILVMKMPNLTYSQKIFMGSLINKLPYGGYNGYPRKETLKNNIIKLPTKDNKIDFEFMESFISELEEERISELSAYLTVSRLDNYELSSEEKEALESYNDIMFDEYKFKDIFNNIKQGRRLKKDDQIIGTIPFVMSGITNTGVVGYISNPVALFSKNSITIDIFGNSFYRNYDFGAGDDTGVYWNDEVQYSKETMLYFTTAMEKSLSGKYSYGKKLRSSQSYNFKIQLPTKNNEIDFSYMELLISAVQKLVIKDVVMWKDKKIEATKQVVGRN</sequence>
<keyword evidence="5" id="KW-0540">Nuclease</keyword>
<comment type="similarity">
    <text evidence="1">Belongs to the type-I restriction system S methylase family.</text>
</comment>
<feature type="domain" description="Type I restriction modification DNA specificity" evidence="4">
    <location>
        <begin position="185"/>
        <end position="326"/>
    </location>
</feature>
<reference evidence="5 6" key="1">
    <citation type="submission" date="2020-12" db="EMBL/GenBank/DDBJ databases">
        <title>ASc-MMNZ-VFA-070.</title>
        <authorList>
            <person name="Schryvers A."/>
            <person name="Mostafa Nazari M."/>
            <person name="Farshchi Andisi V."/>
            <person name="Timsit E."/>
            <person name="Walter Morck D."/>
        </authorList>
    </citation>
    <scope>NUCLEOTIDE SEQUENCE [LARGE SCALE GENOMIC DNA]</scope>
    <source>
        <strain evidence="5 6">ASc-MMNZ-VFA-070</strain>
    </source>
</reference>
<evidence type="ECO:0000259" key="4">
    <source>
        <dbReference type="Pfam" id="PF01420"/>
    </source>
</evidence>